<feature type="domain" description="Nudix hydrolase" evidence="3">
    <location>
        <begin position="39"/>
        <end position="172"/>
    </location>
</feature>
<dbReference type="EMBL" id="AZGM01000150">
    <property type="protein sequence ID" value="KRM24686.1"/>
    <property type="molecule type" value="Genomic_DNA"/>
</dbReference>
<gene>
    <name evidence="4" type="ORF">FD32_GL001456</name>
</gene>
<dbReference type="SUPFAM" id="SSF55811">
    <property type="entry name" value="Nudix"/>
    <property type="match status" value="1"/>
</dbReference>
<proteinExistence type="predicted"/>
<dbReference type="InterPro" id="IPR015797">
    <property type="entry name" value="NUDIX_hydrolase-like_dom_sf"/>
</dbReference>
<comment type="caution">
    <text evidence="4">The sequence shown here is derived from an EMBL/GenBank/DDBJ whole genome shotgun (WGS) entry which is preliminary data.</text>
</comment>
<dbReference type="CDD" id="cd03424">
    <property type="entry name" value="NUDIX_ADPRase_Nudt5_UGPPase_Nudt14"/>
    <property type="match status" value="1"/>
</dbReference>
<dbReference type="RefSeq" id="WP_047767509.1">
    <property type="nucleotide sequence ID" value="NZ_AZGM01000150.1"/>
</dbReference>
<evidence type="ECO:0000313" key="4">
    <source>
        <dbReference type="EMBL" id="KRM24686.1"/>
    </source>
</evidence>
<dbReference type="STRING" id="1423782.FD32_GL001456"/>
<keyword evidence="2 4" id="KW-0378">Hydrolase</keyword>
<dbReference type="GO" id="GO:0016787">
    <property type="term" value="F:hydrolase activity"/>
    <property type="evidence" value="ECO:0007669"/>
    <property type="project" value="UniProtKB-KW"/>
</dbReference>
<dbReference type="GO" id="GO:0005829">
    <property type="term" value="C:cytosol"/>
    <property type="evidence" value="ECO:0007669"/>
    <property type="project" value="TreeGrafter"/>
</dbReference>
<dbReference type="AlphaFoldDB" id="A0A0R1X368"/>
<dbReference type="PATRIC" id="fig|1423782.4.peg.1513"/>
<dbReference type="Pfam" id="PF00293">
    <property type="entry name" value="NUDIX"/>
    <property type="match status" value="1"/>
</dbReference>
<evidence type="ECO:0000256" key="2">
    <source>
        <dbReference type="ARBA" id="ARBA00022801"/>
    </source>
</evidence>
<dbReference type="OrthoDB" id="9806150at2"/>
<dbReference type="Proteomes" id="UP000051412">
    <property type="component" value="Unassembled WGS sequence"/>
</dbReference>
<dbReference type="GO" id="GO:0006753">
    <property type="term" value="P:nucleoside phosphate metabolic process"/>
    <property type="evidence" value="ECO:0007669"/>
    <property type="project" value="TreeGrafter"/>
</dbReference>
<accession>A0A0R1X368</accession>
<organism evidence="4 5">
    <name type="scientific">Limosilactobacillus panis DSM 6035</name>
    <dbReference type="NCBI Taxonomy" id="1423782"/>
    <lineage>
        <taxon>Bacteria</taxon>
        <taxon>Bacillati</taxon>
        <taxon>Bacillota</taxon>
        <taxon>Bacilli</taxon>
        <taxon>Lactobacillales</taxon>
        <taxon>Lactobacillaceae</taxon>
        <taxon>Limosilactobacillus</taxon>
    </lineage>
</organism>
<dbReference type="GO" id="GO:0019693">
    <property type="term" value="P:ribose phosphate metabolic process"/>
    <property type="evidence" value="ECO:0007669"/>
    <property type="project" value="TreeGrafter"/>
</dbReference>
<dbReference type="Gene3D" id="3.90.79.10">
    <property type="entry name" value="Nucleoside Triphosphate Pyrophosphohydrolase"/>
    <property type="match status" value="1"/>
</dbReference>
<sequence length="183" mass="20402">MNFTEKPISSKEVFKGHLINVEVQQVKTPEGNIAQREIVHHAPAVAILAITNDNKMLLEKQWRAPIAKTTLEIPAGKVDSRDQASVDHAARRELNEETRLQAGKLEKLSSFYTSVGCMDEYMTLYLATDLSPVTNALPKDQDEELVVKKVSLDEAQAMIASGEIEDAKTIMAIYYWQGMRANG</sequence>
<reference evidence="4 5" key="1">
    <citation type="journal article" date="2015" name="Genome Announc.">
        <title>Expanding the biotechnology potential of lactobacilli through comparative genomics of 213 strains and associated genera.</title>
        <authorList>
            <person name="Sun Z."/>
            <person name="Harris H.M."/>
            <person name="McCann A."/>
            <person name="Guo C."/>
            <person name="Argimon S."/>
            <person name="Zhang W."/>
            <person name="Yang X."/>
            <person name="Jeffery I.B."/>
            <person name="Cooney J.C."/>
            <person name="Kagawa T.F."/>
            <person name="Liu W."/>
            <person name="Song Y."/>
            <person name="Salvetti E."/>
            <person name="Wrobel A."/>
            <person name="Rasinkangas P."/>
            <person name="Parkhill J."/>
            <person name="Rea M.C."/>
            <person name="O'Sullivan O."/>
            <person name="Ritari J."/>
            <person name="Douillard F.P."/>
            <person name="Paul Ross R."/>
            <person name="Yang R."/>
            <person name="Briner A.E."/>
            <person name="Felis G.E."/>
            <person name="de Vos W.M."/>
            <person name="Barrangou R."/>
            <person name="Klaenhammer T.R."/>
            <person name="Caufield P.W."/>
            <person name="Cui Y."/>
            <person name="Zhang H."/>
            <person name="O'Toole P.W."/>
        </authorList>
    </citation>
    <scope>NUCLEOTIDE SEQUENCE [LARGE SCALE GENOMIC DNA]</scope>
    <source>
        <strain evidence="4 5">DSM 6035</strain>
    </source>
</reference>
<dbReference type="FunFam" id="3.90.79.10:FF:000024">
    <property type="entry name" value="ADP-ribose pyrophosphatase"/>
    <property type="match status" value="1"/>
</dbReference>
<name>A0A0R1X368_9LACO</name>
<evidence type="ECO:0000259" key="3">
    <source>
        <dbReference type="PROSITE" id="PS51462"/>
    </source>
</evidence>
<dbReference type="PANTHER" id="PTHR11839">
    <property type="entry name" value="UDP/ADP-SUGAR PYROPHOSPHATASE"/>
    <property type="match status" value="1"/>
</dbReference>
<dbReference type="PANTHER" id="PTHR11839:SF18">
    <property type="entry name" value="NUDIX HYDROLASE DOMAIN-CONTAINING PROTEIN"/>
    <property type="match status" value="1"/>
</dbReference>
<protein>
    <submittedName>
        <fullName evidence="4">Hydrolase, nudix family</fullName>
    </submittedName>
</protein>
<evidence type="ECO:0000256" key="1">
    <source>
        <dbReference type="ARBA" id="ARBA00001946"/>
    </source>
</evidence>
<dbReference type="PROSITE" id="PS51462">
    <property type="entry name" value="NUDIX"/>
    <property type="match status" value="1"/>
</dbReference>
<keyword evidence="5" id="KW-1185">Reference proteome</keyword>
<dbReference type="InterPro" id="IPR000086">
    <property type="entry name" value="NUDIX_hydrolase_dom"/>
</dbReference>
<evidence type="ECO:0000313" key="5">
    <source>
        <dbReference type="Proteomes" id="UP000051412"/>
    </source>
</evidence>
<comment type="cofactor">
    <cofactor evidence="1">
        <name>Mg(2+)</name>
        <dbReference type="ChEBI" id="CHEBI:18420"/>
    </cofactor>
</comment>